<feature type="transmembrane region" description="Helical" evidence="1">
    <location>
        <begin position="176"/>
        <end position="196"/>
    </location>
</feature>
<sequence length="431" mass="43656">MPIELVALIGLLVVFAITTVLDVNMGAVAFVAAFAVGTLVAGVPVDEVITEGFPAELFLTLVGVTYLFAIARDNGTITWLTSAGVRMVRGRLVLVPWVMFVVTGLLAMAGAPLVAVIAVLAPVALEFARRYDIKPLLMGLMVVNGGAAGGLAPSSVLGSLSNAVVESNGLAIDPVLLFAGSLAFNLALGVTGFVLFGGLRLIGVRTAVPARVGVTGRGGVAVAEPPDEPEADAGLDRHRVATLTGLVVLAVGALAFEVNIGVLAMTVAVALSVARPSVGRQAVHQVAWPTVLLVCGTLTYVNLLQTLGTLDYLGRGVAAVGVPILGALIICGIGALGSAFASTIGMLGALIPLAVPLLGDSTLSATALITALAISSLVVDASPLSSTGALVVANTPAPQRDRVFRQLLVWGFSLIVIAPVVTCLAFVLPTS</sequence>
<feature type="transmembrane region" description="Helical" evidence="1">
    <location>
        <begin position="246"/>
        <end position="274"/>
    </location>
</feature>
<keyword evidence="1" id="KW-0812">Transmembrane</keyword>
<dbReference type="Pfam" id="PF07158">
    <property type="entry name" value="MatC_N"/>
    <property type="match status" value="1"/>
</dbReference>
<gene>
    <name evidence="3" type="ORF">BA062_17850</name>
</gene>
<feature type="transmembrane region" description="Helical" evidence="1">
    <location>
        <begin position="286"/>
        <end position="304"/>
    </location>
</feature>
<name>A0A318LY66_9PSEU</name>
<dbReference type="OrthoDB" id="3682022at2"/>
<protein>
    <recommendedName>
        <fullName evidence="2">Dicarboxylate carrier MatC N-terminal domain-containing protein</fullName>
    </recommendedName>
</protein>
<feature type="domain" description="Dicarboxylate carrier MatC N-terminal" evidence="2">
    <location>
        <begin position="1"/>
        <end position="150"/>
    </location>
</feature>
<evidence type="ECO:0000313" key="3">
    <source>
        <dbReference type="EMBL" id="PXY34060.1"/>
    </source>
</evidence>
<keyword evidence="1" id="KW-0472">Membrane</keyword>
<dbReference type="AlphaFoldDB" id="A0A318LY66"/>
<evidence type="ECO:0000256" key="1">
    <source>
        <dbReference type="SAM" id="Phobius"/>
    </source>
</evidence>
<feature type="transmembrane region" description="Helical" evidence="1">
    <location>
        <begin position="316"/>
        <end position="341"/>
    </location>
</feature>
<dbReference type="Proteomes" id="UP000247892">
    <property type="component" value="Unassembled WGS sequence"/>
</dbReference>
<dbReference type="EMBL" id="MASU01000006">
    <property type="protein sequence ID" value="PXY34060.1"/>
    <property type="molecule type" value="Genomic_DNA"/>
</dbReference>
<reference evidence="3 4" key="1">
    <citation type="submission" date="2016-07" db="EMBL/GenBank/DDBJ databases">
        <title>Draft genome sequence of Prauserella sp. YIM 121212, isolated from alkaline soil.</title>
        <authorList>
            <person name="Ruckert C."/>
            <person name="Albersmeier A."/>
            <person name="Jiang C.-L."/>
            <person name="Jiang Y."/>
            <person name="Kalinowski J."/>
            <person name="Schneider O."/>
            <person name="Winkler A."/>
            <person name="Zotchev S.B."/>
        </authorList>
    </citation>
    <scope>NUCLEOTIDE SEQUENCE [LARGE SCALE GENOMIC DNA]</scope>
    <source>
        <strain evidence="3 4">YIM 121212</strain>
    </source>
</reference>
<keyword evidence="4" id="KW-1185">Reference proteome</keyword>
<evidence type="ECO:0000313" key="4">
    <source>
        <dbReference type="Proteomes" id="UP000247892"/>
    </source>
</evidence>
<proteinExistence type="predicted"/>
<feature type="transmembrane region" description="Helical" evidence="1">
    <location>
        <begin position="97"/>
        <end position="124"/>
    </location>
</feature>
<feature type="transmembrane region" description="Helical" evidence="1">
    <location>
        <begin position="407"/>
        <end position="428"/>
    </location>
</feature>
<keyword evidence="1" id="KW-1133">Transmembrane helix</keyword>
<organism evidence="3 4">
    <name type="scientific">Prauserella flavalba</name>
    <dbReference type="NCBI Taxonomy" id="1477506"/>
    <lineage>
        <taxon>Bacteria</taxon>
        <taxon>Bacillati</taxon>
        <taxon>Actinomycetota</taxon>
        <taxon>Actinomycetes</taxon>
        <taxon>Pseudonocardiales</taxon>
        <taxon>Pseudonocardiaceae</taxon>
        <taxon>Prauserella</taxon>
    </lineage>
</organism>
<comment type="caution">
    <text evidence="3">The sequence shown here is derived from an EMBL/GenBank/DDBJ whole genome shotgun (WGS) entry which is preliminary data.</text>
</comment>
<evidence type="ECO:0000259" key="2">
    <source>
        <dbReference type="Pfam" id="PF07158"/>
    </source>
</evidence>
<feature type="transmembrane region" description="Helical" evidence="1">
    <location>
        <begin position="57"/>
        <end position="77"/>
    </location>
</feature>
<dbReference type="InterPro" id="IPR009827">
    <property type="entry name" value="MatC_N"/>
</dbReference>
<accession>A0A318LY66</accession>
<dbReference type="RefSeq" id="WP_110338134.1">
    <property type="nucleotide sequence ID" value="NZ_JBHVKT010000010.1"/>
</dbReference>